<accession>A0AAN8XNC5</accession>
<organism evidence="2 3">
    <name type="scientific">Halocaridina rubra</name>
    <name type="common">Hawaiian red shrimp</name>
    <dbReference type="NCBI Taxonomy" id="373956"/>
    <lineage>
        <taxon>Eukaryota</taxon>
        <taxon>Metazoa</taxon>
        <taxon>Ecdysozoa</taxon>
        <taxon>Arthropoda</taxon>
        <taxon>Crustacea</taxon>
        <taxon>Multicrustacea</taxon>
        <taxon>Malacostraca</taxon>
        <taxon>Eumalacostraca</taxon>
        <taxon>Eucarida</taxon>
        <taxon>Decapoda</taxon>
        <taxon>Pleocyemata</taxon>
        <taxon>Caridea</taxon>
        <taxon>Atyoidea</taxon>
        <taxon>Atyidae</taxon>
        <taxon>Halocaridina</taxon>
    </lineage>
</organism>
<proteinExistence type="predicted"/>
<evidence type="ECO:0000313" key="3">
    <source>
        <dbReference type="Proteomes" id="UP001381693"/>
    </source>
</evidence>
<feature type="compositionally biased region" description="Polar residues" evidence="1">
    <location>
        <begin position="525"/>
        <end position="542"/>
    </location>
</feature>
<gene>
    <name evidence="2" type="ORF">SK128_002438</name>
</gene>
<name>A0AAN8XNC5_HALRR</name>
<dbReference type="Proteomes" id="UP001381693">
    <property type="component" value="Unassembled WGS sequence"/>
</dbReference>
<protein>
    <submittedName>
        <fullName evidence="2">Uncharacterized protein</fullName>
    </submittedName>
</protein>
<feature type="region of interest" description="Disordered" evidence="1">
    <location>
        <begin position="446"/>
        <end position="490"/>
    </location>
</feature>
<dbReference type="AlphaFoldDB" id="A0AAN8XNC5"/>
<comment type="caution">
    <text evidence="2">The sequence shown here is derived from an EMBL/GenBank/DDBJ whole genome shotgun (WGS) entry which is preliminary data.</text>
</comment>
<feature type="non-terminal residue" evidence="2">
    <location>
        <position position="1"/>
    </location>
</feature>
<evidence type="ECO:0000313" key="2">
    <source>
        <dbReference type="EMBL" id="KAK7085901.1"/>
    </source>
</evidence>
<feature type="compositionally biased region" description="Basic and acidic residues" evidence="1">
    <location>
        <begin position="544"/>
        <end position="554"/>
    </location>
</feature>
<keyword evidence="3" id="KW-1185">Reference proteome</keyword>
<feature type="region of interest" description="Disordered" evidence="1">
    <location>
        <begin position="507"/>
        <end position="563"/>
    </location>
</feature>
<reference evidence="2 3" key="1">
    <citation type="submission" date="2023-11" db="EMBL/GenBank/DDBJ databases">
        <title>Halocaridina rubra genome assembly.</title>
        <authorList>
            <person name="Smith C."/>
        </authorList>
    </citation>
    <scope>NUCLEOTIDE SEQUENCE [LARGE SCALE GENOMIC DNA]</scope>
    <source>
        <strain evidence="2">EP-1</strain>
        <tissue evidence="2">Whole</tissue>
    </source>
</reference>
<feature type="region of interest" description="Disordered" evidence="1">
    <location>
        <begin position="58"/>
        <end position="82"/>
    </location>
</feature>
<sequence length="589" mass="64055">GSTSINTLIHSAAVMVGAYTSLPPAVAATVPRRVPLRDSWIRHPFHSENPTVSITAEVAGTSSPSSTPPMTPTSPRLGGLRQIWDTPRPASVVVTTYTPPNKSANEELHGIEGKVSRAKAFFESAPLHTKEKKPFEMRKQSDDTTVVRYHVKNPYRISPKPKPRRFRNTISTYPQWGLEADEIPMKSDSDSDVQVIITDVSTTASGGNRDEMKSDPPVEITRIKPSYIRRRYGTVTGILSERNDDTEESLHKRLSNELRKYVQETTEETGNRRDAATPDAVDGVGDNYGIQDAPGMVVVIEEEEGSPTTSTASNSSEEVHRARVVLVSAFEGAEEEEEDTLDVSSSVVSLGRDGAWNRRRVVAPSHSPFPSCRCDRAIVVNTDDEGEGPSSTRSECQGSAIAEGHASSKTMVVVPEDGQVQAAGPRVVAACIKSYHDIPEELFNSLQESSVDPHPPPPSPTSSLKGTINIDNAPENTPVVVTPTSRPADWKTMQEGRQALLMGELSDADETEGEGSEVDLGGCVASTSDYHTSDGRGSSLSGASDDHHRHENSHNTDSLNSQHHLKNDYNSIYNHNNEYHLQNVQGKLA</sequence>
<feature type="region of interest" description="Disordered" evidence="1">
    <location>
        <begin position="264"/>
        <end position="289"/>
    </location>
</feature>
<feature type="compositionally biased region" description="Acidic residues" evidence="1">
    <location>
        <begin position="507"/>
        <end position="517"/>
    </location>
</feature>
<dbReference type="EMBL" id="JAXCGZ010000495">
    <property type="protein sequence ID" value="KAK7085901.1"/>
    <property type="molecule type" value="Genomic_DNA"/>
</dbReference>
<evidence type="ECO:0000256" key="1">
    <source>
        <dbReference type="SAM" id="MobiDB-lite"/>
    </source>
</evidence>